<name>A0A537K026_9BACT</name>
<comment type="PTM">
    <text evidence="6">Under oxidizing conditions two disulfide bonds are formed involving the reactive cysteines. Under reducing conditions zinc is bound to the reactive cysteines and the protein is inactive.</text>
</comment>
<dbReference type="PANTHER" id="PTHR30111:SF1">
    <property type="entry name" value="33 KDA CHAPERONIN"/>
    <property type="match status" value="1"/>
</dbReference>
<dbReference type="PIRSF" id="PIRSF005261">
    <property type="entry name" value="Heat_shock_Hsp33"/>
    <property type="match status" value="1"/>
</dbReference>
<feature type="region of interest" description="Disordered" evidence="7">
    <location>
        <begin position="295"/>
        <end position="318"/>
    </location>
</feature>
<dbReference type="CDD" id="cd00498">
    <property type="entry name" value="Hsp33"/>
    <property type="match status" value="1"/>
</dbReference>
<evidence type="ECO:0000256" key="3">
    <source>
        <dbReference type="ARBA" id="ARBA00023157"/>
    </source>
</evidence>
<keyword evidence="4 6" id="KW-0143">Chaperone</keyword>
<evidence type="ECO:0000313" key="9">
    <source>
        <dbReference type="Proteomes" id="UP000318509"/>
    </source>
</evidence>
<evidence type="ECO:0000256" key="6">
    <source>
        <dbReference type="HAMAP-Rule" id="MF_00117"/>
    </source>
</evidence>
<dbReference type="InterPro" id="IPR016153">
    <property type="entry name" value="Heat_shock_Hsp33_N"/>
</dbReference>
<evidence type="ECO:0000256" key="7">
    <source>
        <dbReference type="SAM" id="MobiDB-lite"/>
    </source>
</evidence>
<dbReference type="AlphaFoldDB" id="A0A537K026"/>
<feature type="disulfide bond" description="Redox-active" evidence="6">
    <location>
        <begin position="237"/>
        <end position="239"/>
    </location>
</feature>
<organism evidence="8 9">
    <name type="scientific">Candidatus Segetimicrobium genomatis</name>
    <dbReference type="NCBI Taxonomy" id="2569760"/>
    <lineage>
        <taxon>Bacteria</taxon>
        <taxon>Bacillati</taxon>
        <taxon>Candidatus Sysuimicrobiota</taxon>
        <taxon>Candidatus Sysuimicrobiia</taxon>
        <taxon>Candidatus Sysuimicrobiales</taxon>
        <taxon>Candidatus Segetimicrobiaceae</taxon>
        <taxon>Candidatus Segetimicrobium</taxon>
    </lineage>
</organism>
<keyword evidence="5 6" id="KW-0676">Redox-active center</keyword>
<comment type="subcellular location">
    <subcellularLocation>
        <location evidence="6">Cytoplasm</location>
    </subcellularLocation>
</comment>
<dbReference type="Pfam" id="PF01430">
    <property type="entry name" value="HSP33"/>
    <property type="match status" value="1"/>
</dbReference>
<evidence type="ECO:0000256" key="2">
    <source>
        <dbReference type="ARBA" id="ARBA00022833"/>
    </source>
</evidence>
<proteinExistence type="inferred from homology"/>
<dbReference type="Proteomes" id="UP000318509">
    <property type="component" value="Unassembled WGS sequence"/>
</dbReference>
<comment type="similarity">
    <text evidence="6">Belongs to the HSP33 family.</text>
</comment>
<accession>A0A537K026</accession>
<dbReference type="PANTHER" id="PTHR30111">
    <property type="entry name" value="33 KDA CHAPERONIN"/>
    <property type="match status" value="1"/>
</dbReference>
<feature type="compositionally biased region" description="Basic and acidic residues" evidence="7">
    <location>
        <begin position="297"/>
        <end position="309"/>
    </location>
</feature>
<dbReference type="InterPro" id="IPR016154">
    <property type="entry name" value="Heat_shock_Hsp33_C"/>
</dbReference>
<protein>
    <recommendedName>
        <fullName evidence="6">33 kDa chaperonin</fullName>
    </recommendedName>
    <alternativeName>
        <fullName evidence="6">Heat shock protein 33 homolog</fullName>
        <shortName evidence="6">HSP33</shortName>
    </alternativeName>
</protein>
<evidence type="ECO:0000313" key="8">
    <source>
        <dbReference type="EMBL" id="TMI89094.1"/>
    </source>
</evidence>
<dbReference type="GO" id="GO:0044183">
    <property type="term" value="F:protein folding chaperone"/>
    <property type="evidence" value="ECO:0007669"/>
    <property type="project" value="TreeGrafter"/>
</dbReference>
<dbReference type="GO" id="GO:0042026">
    <property type="term" value="P:protein refolding"/>
    <property type="evidence" value="ECO:0007669"/>
    <property type="project" value="TreeGrafter"/>
</dbReference>
<reference evidence="8 9" key="1">
    <citation type="journal article" date="2019" name="Nat. Microbiol.">
        <title>Mediterranean grassland soil C-N compound turnover is dependent on rainfall and depth, and is mediated by genomically divergent microorganisms.</title>
        <authorList>
            <person name="Diamond S."/>
            <person name="Andeer P.F."/>
            <person name="Li Z."/>
            <person name="Crits-Christoph A."/>
            <person name="Burstein D."/>
            <person name="Anantharaman K."/>
            <person name="Lane K.R."/>
            <person name="Thomas B.C."/>
            <person name="Pan C."/>
            <person name="Northen T.R."/>
            <person name="Banfield J.F."/>
        </authorList>
    </citation>
    <scope>NUCLEOTIDE SEQUENCE [LARGE SCALE GENOMIC DNA]</scope>
    <source>
        <strain evidence="8">NP_3</strain>
    </source>
</reference>
<evidence type="ECO:0000256" key="5">
    <source>
        <dbReference type="ARBA" id="ARBA00023284"/>
    </source>
</evidence>
<dbReference type="GO" id="GO:0051082">
    <property type="term" value="F:unfolded protein binding"/>
    <property type="evidence" value="ECO:0007669"/>
    <property type="project" value="UniProtKB-UniRule"/>
</dbReference>
<comment type="caution">
    <text evidence="8">The sequence shown here is derived from an EMBL/GenBank/DDBJ whole genome shotgun (WGS) entry which is preliminary data.</text>
</comment>
<feature type="disulfide bond" description="Redox-active" evidence="6">
    <location>
        <begin position="270"/>
        <end position="273"/>
    </location>
</feature>
<dbReference type="SUPFAM" id="SSF118352">
    <property type="entry name" value="HSP33 redox switch-like"/>
    <property type="match status" value="1"/>
</dbReference>
<keyword evidence="1 6" id="KW-0963">Cytoplasm</keyword>
<evidence type="ECO:0000256" key="4">
    <source>
        <dbReference type="ARBA" id="ARBA00023186"/>
    </source>
</evidence>
<dbReference type="Gene3D" id="3.55.30.10">
    <property type="entry name" value="Hsp33 domain"/>
    <property type="match status" value="1"/>
</dbReference>
<keyword evidence="2 6" id="KW-0862">Zinc</keyword>
<sequence length="318" mass="33441">MRDGVLSATAADGTIRAVAVVSTHTVEDARIRHTTSATATAALGRSLTAAALLGAGLKDGQSVLLRVLGDGPIGAVIAQADAEGHVRGYAVHPHADLPHTQARKLDVGGLVGRNGMLHVTRDLGLRTPYHGSAPLVSGEIAEDLASYFVTSEQVPSVVALGVLVGPDLRVLASGGLCVQALPGTRREVIDELDARARRLPPITQMMSAGHTAEDILAAALGDVRPHLGAVTPLAFHCRCSRERVEGMLSLLGAAELQALLEEEGRAEVTCRFCGDRYVLGEAEVRELIARLKAAPPDLRRQADSEERQTKGKPKPSVM</sequence>
<gene>
    <name evidence="6" type="primary">hslO</name>
    <name evidence="8" type="ORF">E6H00_10955</name>
</gene>
<comment type="function">
    <text evidence="6">Redox regulated molecular chaperone. Protects both thermally unfolding and oxidatively damaged proteins from irreversible aggregation. Plays an important role in the bacterial defense system toward oxidative stress.</text>
</comment>
<keyword evidence="3 6" id="KW-1015">Disulfide bond</keyword>
<dbReference type="EMBL" id="VBAK01000130">
    <property type="protein sequence ID" value="TMI89094.1"/>
    <property type="molecule type" value="Genomic_DNA"/>
</dbReference>
<dbReference type="InterPro" id="IPR000397">
    <property type="entry name" value="Heat_shock_Hsp33"/>
</dbReference>
<dbReference type="NCBIfam" id="NF001033">
    <property type="entry name" value="PRK00114.1"/>
    <property type="match status" value="1"/>
</dbReference>
<dbReference type="Gene3D" id="3.90.1280.10">
    <property type="entry name" value="HSP33 redox switch-like"/>
    <property type="match status" value="1"/>
</dbReference>
<evidence type="ECO:0000256" key="1">
    <source>
        <dbReference type="ARBA" id="ARBA00022490"/>
    </source>
</evidence>
<dbReference type="SUPFAM" id="SSF64397">
    <property type="entry name" value="Hsp33 domain"/>
    <property type="match status" value="1"/>
</dbReference>
<dbReference type="GO" id="GO:0005737">
    <property type="term" value="C:cytoplasm"/>
    <property type="evidence" value="ECO:0007669"/>
    <property type="project" value="UniProtKB-SubCell"/>
</dbReference>
<dbReference type="HAMAP" id="MF_00117">
    <property type="entry name" value="HslO"/>
    <property type="match status" value="1"/>
</dbReference>